<feature type="region of interest" description="Disordered" evidence="1">
    <location>
        <begin position="84"/>
        <end position="126"/>
    </location>
</feature>
<feature type="region of interest" description="Disordered" evidence="1">
    <location>
        <begin position="13"/>
        <end position="58"/>
    </location>
</feature>
<comment type="caution">
    <text evidence="2">The sequence shown here is derived from an EMBL/GenBank/DDBJ whole genome shotgun (WGS) entry which is preliminary data.</text>
</comment>
<dbReference type="Proteomes" id="UP000314294">
    <property type="component" value="Unassembled WGS sequence"/>
</dbReference>
<name>A0A4Z2I8B7_9TELE</name>
<reference evidence="2 3" key="1">
    <citation type="submission" date="2019-03" db="EMBL/GenBank/DDBJ databases">
        <title>First draft genome of Liparis tanakae, snailfish: a comprehensive survey of snailfish specific genes.</title>
        <authorList>
            <person name="Kim W."/>
            <person name="Song I."/>
            <person name="Jeong J.-H."/>
            <person name="Kim D."/>
            <person name="Kim S."/>
            <person name="Ryu S."/>
            <person name="Song J.Y."/>
            <person name="Lee S.K."/>
        </authorList>
    </citation>
    <scope>NUCLEOTIDE SEQUENCE [LARGE SCALE GENOMIC DNA]</scope>
    <source>
        <tissue evidence="2">Muscle</tissue>
    </source>
</reference>
<evidence type="ECO:0000313" key="2">
    <source>
        <dbReference type="EMBL" id="TNN74061.1"/>
    </source>
</evidence>
<evidence type="ECO:0000256" key="1">
    <source>
        <dbReference type="SAM" id="MobiDB-lite"/>
    </source>
</evidence>
<dbReference type="EMBL" id="SRLO01000118">
    <property type="protein sequence ID" value="TNN74061.1"/>
    <property type="molecule type" value="Genomic_DNA"/>
</dbReference>
<feature type="compositionally biased region" description="Polar residues" evidence="1">
    <location>
        <begin position="88"/>
        <end position="97"/>
    </location>
</feature>
<evidence type="ECO:0000313" key="3">
    <source>
        <dbReference type="Proteomes" id="UP000314294"/>
    </source>
</evidence>
<dbReference type="AlphaFoldDB" id="A0A4Z2I8B7"/>
<feature type="compositionally biased region" description="Basic and acidic residues" evidence="1">
    <location>
        <begin position="103"/>
        <end position="115"/>
    </location>
</feature>
<protein>
    <submittedName>
        <fullName evidence="2">Uncharacterized protein</fullName>
    </submittedName>
</protein>
<accession>A0A4Z2I8B7</accession>
<gene>
    <name evidence="2" type="ORF">EYF80_015702</name>
</gene>
<keyword evidence="3" id="KW-1185">Reference proteome</keyword>
<sequence length="225" mass="25494">MVDSFIEHFLHGDREGKAETGRSPTRRNRLSVRRGSTPDARRALTASPPRQEEESRGLEKVRRDYHFLFVVLARVGRVLSVWGRRPTRQSPASSSRCGQFEGRTGRRPEALERPRGAAPLNYSAEKGSERQIGPNYLLTAQRADRCSRVYRTTWSRGTAESEKLSEPQHGLSERLIPGQHIYMPTGPAHHCPVVGVKQCSMFRRSWEAVDVQLGHYQGCQYARVA</sequence>
<organism evidence="2 3">
    <name type="scientific">Liparis tanakae</name>
    <name type="common">Tanaka's snailfish</name>
    <dbReference type="NCBI Taxonomy" id="230148"/>
    <lineage>
        <taxon>Eukaryota</taxon>
        <taxon>Metazoa</taxon>
        <taxon>Chordata</taxon>
        <taxon>Craniata</taxon>
        <taxon>Vertebrata</taxon>
        <taxon>Euteleostomi</taxon>
        <taxon>Actinopterygii</taxon>
        <taxon>Neopterygii</taxon>
        <taxon>Teleostei</taxon>
        <taxon>Neoteleostei</taxon>
        <taxon>Acanthomorphata</taxon>
        <taxon>Eupercaria</taxon>
        <taxon>Perciformes</taxon>
        <taxon>Cottioidei</taxon>
        <taxon>Cottales</taxon>
        <taxon>Liparidae</taxon>
        <taxon>Liparis</taxon>
    </lineage>
</organism>
<proteinExistence type="predicted"/>